<feature type="compositionally biased region" description="Polar residues" evidence="1">
    <location>
        <begin position="38"/>
        <end position="47"/>
    </location>
</feature>
<evidence type="ECO:0000256" key="1">
    <source>
        <dbReference type="SAM" id="MobiDB-lite"/>
    </source>
</evidence>
<dbReference type="AlphaFoldDB" id="A0A9W7DFE8"/>
<evidence type="ECO:0000313" key="2">
    <source>
        <dbReference type="EMBL" id="GMG29977.1"/>
    </source>
</evidence>
<dbReference type="Proteomes" id="UP001165063">
    <property type="component" value="Unassembled WGS sequence"/>
</dbReference>
<evidence type="ECO:0000313" key="3">
    <source>
        <dbReference type="Proteomes" id="UP001165063"/>
    </source>
</evidence>
<feature type="compositionally biased region" description="Low complexity" evidence="1">
    <location>
        <begin position="7"/>
        <end position="28"/>
    </location>
</feature>
<protein>
    <submittedName>
        <fullName evidence="2">Unnamed protein product</fullName>
    </submittedName>
</protein>
<keyword evidence="3" id="KW-1185">Reference proteome</keyword>
<sequence>MMSMRPTNGTIPNQQQQQQQRIPQQQGQVIMPPPIQSVPPQGLQQGTGLPVPVHDLSQPLPGAPPGQLLPGIGNVMPSSSGGVNGNGNGGMMPGMKPNDGVISGH</sequence>
<name>A0A9W7DFE8_AMBMO</name>
<proteinExistence type="predicted"/>
<accession>A0A9W7DFE8</accession>
<feature type="compositionally biased region" description="Low complexity" evidence="1">
    <location>
        <begin position="65"/>
        <end position="81"/>
    </location>
</feature>
<gene>
    <name evidence="2" type="ORF">Amon01_000380300</name>
</gene>
<comment type="caution">
    <text evidence="2">The sequence shown here is derived from an EMBL/GenBank/DDBJ whole genome shotgun (WGS) entry which is preliminary data.</text>
</comment>
<feature type="compositionally biased region" description="Gly residues" evidence="1">
    <location>
        <begin position="82"/>
        <end position="92"/>
    </location>
</feature>
<feature type="region of interest" description="Disordered" evidence="1">
    <location>
        <begin position="1"/>
        <end position="105"/>
    </location>
</feature>
<dbReference type="EMBL" id="BSXU01001684">
    <property type="protein sequence ID" value="GMG29977.1"/>
    <property type="molecule type" value="Genomic_DNA"/>
</dbReference>
<organism evidence="2 3">
    <name type="scientific">Ambrosiozyma monospora</name>
    <name type="common">Yeast</name>
    <name type="synonym">Endomycopsis monosporus</name>
    <dbReference type="NCBI Taxonomy" id="43982"/>
    <lineage>
        <taxon>Eukaryota</taxon>
        <taxon>Fungi</taxon>
        <taxon>Dikarya</taxon>
        <taxon>Ascomycota</taxon>
        <taxon>Saccharomycotina</taxon>
        <taxon>Pichiomycetes</taxon>
        <taxon>Pichiales</taxon>
        <taxon>Pichiaceae</taxon>
        <taxon>Ambrosiozyma</taxon>
    </lineage>
</organism>
<reference evidence="2" key="1">
    <citation type="submission" date="2023-04" db="EMBL/GenBank/DDBJ databases">
        <title>Ambrosiozyma monospora NBRC 1965.</title>
        <authorList>
            <person name="Ichikawa N."/>
            <person name="Sato H."/>
            <person name="Tonouchi N."/>
        </authorList>
    </citation>
    <scope>NUCLEOTIDE SEQUENCE</scope>
    <source>
        <strain evidence="2">NBRC 1965</strain>
    </source>
</reference>